<evidence type="ECO:0000313" key="8">
    <source>
        <dbReference type="EMBL" id="TYP57638.1"/>
    </source>
</evidence>
<dbReference type="NCBIfam" id="TIGR00544">
    <property type="entry name" value="lgt"/>
    <property type="match status" value="1"/>
</dbReference>
<dbReference type="PANTHER" id="PTHR30589">
    <property type="entry name" value="PROLIPOPROTEIN DIACYLGLYCERYL TRANSFERASE"/>
    <property type="match status" value="1"/>
</dbReference>
<feature type="transmembrane region" description="Helical" evidence="7">
    <location>
        <begin position="86"/>
        <end position="105"/>
    </location>
</feature>
<feature type="transmembrane region" description="Helical" evidence="7">
    <location>
        <begin position="43"/>
        <end position="66"/>
    </location>
</feature>
<accession>A0A5S5AWA0</accession>
<comment type="subcellular location">
    <subcellularLocation>
        <location evidence="7">Cell membrane</location>
        <topology evidence="7">Multi-pass membrane protein</topology>
    </subcellularLocation>
</comment>
<evidence type="ECO:0000256" key="2">
    <source>
        <dbReference type="ARBA" id="ARBA00022475"/>
    </source>
</evidence>
<evidence type="ECO:0000256" key="3">
    <source>
        <dbReference type="ARBA" id="ARBA00022679"/>
    </source>
</evidence>
<dbReference type="HAMAP" id="MF_01147">
    <property type="entry name" value="Lgt"/>
    <property type="match status" value="1"/>
</dbReference>
<feature type="transmembrane region" description="Helical" evidence="7">
    <location>
        <begin position="207"/>
        <end position="228"/>
    </location>
</feature>
<reference evidence="8 9" key="1">
    <citation type="submission" date="2019-07" db="EMBL/GenBank/DDBJ databases">
        <title>Genomic Encyclopedia of Type Strains, Phase I: the one thousand microbial genomes (KMG-I) project.</title>
        <authorList>
            <person name="Kyrpides N."/>
        </authorList>
    </citation>
    <scope>NUCLEOTIDE SEQUENCE [LARGE SCALE GENOMIC DNA]</scope>
    <source>
        <strain evidence="8 9">DSM 16647</strain>
    </source>
</reference>
<keyword evidence="2 7" id="KW-1003">Cell membrane</keyword>
<protein>
    <recommendedName>
        <fullName evidence="7">Phosphatidylglycerol--prolipoprotein diacylglyceryl transferase</fullName>
        <ecNumber evidence="7">2.5.1.145</ecNumber>
    </recommendedName>
</protein>
<dbReference type="OrthoDB" id="871140at2"/>
<gene>
    <name evidence="7" type="primary">lgt</name>
    <name evidence="8" type="ORF">LZ11_00631</name>
</gene>
<keyword evidence="6 7" id="KW-0472">Membrane</keyword>
<dbReference type="GO" id="GO:0008961">
    <property type="term" value="F:phosphatidylglycerol-prolipoprotein diacylglyceryl transferase activity"/>
    <property type="evidence" value="ECO:0007669"/>
    <property type="project" value="UniProtKB-UniRule"/>
</dbReference>
<evidence type="ECO:0000256" key="6">
    <source>
        <dbReference type="ARBA" id="ARBA00023136"/>
    </source>
</evidence>
<comment type="caution">
    <text evidence="8">The sequence shown here is derived from an EMBL/GenBank/DDBJ whole genome shotgun (WGS) entry which is preliminary data.</text>
</comment>
<name>A0A5S5AWA0_9FIRM</name>
<feature type="transmembrane region" description="Helical" evidence="7">
    <location>
        <begin position="156"/>
        <end position="171"/>
    </location>
</feature>
<comment type="catalytic activity">
    <reaction evidence="7">
        <text>L-cysteinyl-[prolipoprotein] + a 1,2-diacyl-sn-glycero-3-phospho-(1'-sn-glycerol) = an S-1,2-diacyl-sn-glyceryl-L-cysteinyl-[prolipoprotein] + sn-glycerol 1-phosphate + H(+)</text>
        <dbReference type="Rhea" id="RHEA:56712"/>
        <dbReference type="Rhea" id="RHEA-COMP:14679"/>
        <dbReference type="Rhea" id="RHEA-COMP:14680"/>
        <dbReference type="ChEBI" id="CHEBI:15378"/>
        <dbReference type="ChEBI" id="CHEBI:29950"/>
        <dbReference type="ChEBI" id="CHEBI:57685"/>
        <dbReference type="ChEBI" id="CHEBI:64716"/>
        <dbReference type="ChEBI" id="CHEBI:140658"/>
        <dbReference type="EC" id="2.5.1.145"/>
    </reaction>
</comment>
<dbReference type="InterPro" id="IPR001640">
    <property type="entry name" value="Lgt"/>
</dbReference>
<keyword evidence="4 7" id="KW-0812">Transmembrane</keyword>
<dbReference type="Proteomes" id="UP000322294">
    <property type="component" value="Unassembled WGS sequence"/>
</dbReference>
<evidence type="ECO:0000256" key="7">
    <source>
        <dbReference type="HAMAP-Rule" id="MF_01147"/>
    </source>
</evidence>
<sequence>MGVLFRIGPFNIYKLGFFTALGLLAGLYIAMREARRKGIKEDEIITFVQVIVIAGFVGARLLFVLLNLPYYIKNPSMIWHISEGGLSFHGAVLGGLLAGIIYARYKKVSFFKLSDVVSPGLALGYSIGRIGCDIYGRAAKVPWAVTVDGIPRHPVQFYSALSALIIFYILWMRRKTIRYDGELFLNFVLMYSVYRFFIEFFRESIMIAPLSIAQWVSLMLILGGSLVSRFMSARELTKNAS</sequence>
<comment type="function">
    <text evidence="7">Catalyzes the transfer of the diacylglyceryl group from phosphatidylglycerol to the sulfhydryl group of the N-terminal cysteine of a prolipoprotein, the first step in the formation of mature lipoproteins.</text>
</comment>
<keyword evidence="8" id="KW-0449">Lipoprotein</keyword>
<feature type="binding site" evidence="7">
    <location>
        <position position="129"/>
    </location>
    <ligand>
        <name>a 1,2-diacyl-sn-glycero-3-phospho-(1'-sn-glycerol)</name>
        <dbReference type="ChEBI" id="CHEBI:64716"/>
    </ligand>
</feature>
<dbReference type="PANTHER" id="PTHR30589:SF0">
    <property type="entry name" value="PHOSPHATIDYLGLYCEROL--PROLIPOPROTEIN DIACYLGLYCERYL TRANSFERASE"/>
    <property type="match status" value="1"/>
</dbReference>
<comment type="pathway">
    <text evidence="7">Protein modification; lipoprotein biosynthesis (diacylglyceryl transfer).</text>
</comment>
<dbReference type="EC" id="2.5.1.145" evidence="7"/>
<dbReference type="AlphaFoldDB" id="A0A5S5AWA0"/>
<proteinExistence type="inferred from homology"/>
<keyword evidence="3 7" id="KW-0808">Transferase</keyword>
<keyword evidence="9" id="KW-1185">Reference proteome</keyword>
<evidence type="ECO:0000256" key="4">
    <source>
        <dbReference type="ARBA" id="ARBA00022692"/>
    </source>
</evidence>
<comment type="similarity">
    <text evidence="1 7">Belongs to the Lgt family.</text>
</comment>
<dbReference type="EMBL" id="VNHO01000005">
    <property type="protein sequence ID" value="TYP57638.1"/>
    <property type="molecule type" value="Genomic_DNA"/>
</dbReference>
<dbReference type="Pfam" id="PF01790">
    <property type="entry name" value="LGT"/>
    <property type="match status" value="1"/>
</dbReference>
<keyword evidence="5 7" id="KW-1133">Transmembrane helix</keyword>
<evidence type="ECO:0000256" key="1">
    <source>
        <dbReference type="ARBA" id="ARBA00007150"/>
    </source>
</evidence>
<evidence type="ECO:0000313" key="9">
    <source>
        <dbReference type="Proteomes" id="UP000322294"/>
    </source>
</evidence>
<organism evidence="8 9">
    <name type="scientific">Thermosediminibacter litoriperuensis</name>
    <dbReference type="NCBI Taxonomy" id="291989"/>
    <lineage>
        <taxon>Bacteria</taxon>
        <taxon>Bacillati</taxon>
        <taxon>Bacillota</taxon>
        <taxon>Clostridia</taxon>
        <taxon>Thermosediminibacterales</taxon>
        <taxon>Thermosediminibacteraceae</taxon>
        <taxon>Thermosediminibacter</taxon>
    </lineage>
</organism>
<feature type="transmembrane region" description="Helical" evidence="7">
    <location>
        <begin position="12"/>
        <end position="31"/>
    </location>
</feature>
<feature type="transmembrane region" description="Helical" evidence="7">
    <location>
        <begin position="183"/>
        <end position="201"/>
    </location>
</feature>
<dbReference type="GO" id="GO:0042158">
    <property type="term" value="P:lipoprotein biosynthetic process"/>
    <property type="evidence" value="ECO:0007669"/>
    <property type="project" value="UniProtKB-UniRule"/>
</dbReference>
<dbReference type="RefSeq" id="WP_148866438.1">
    <property type="nucleotide sequence ID" value="NZ_VNHO01000005.1"/>
</dbReference>
<dbReference type="UniPathway" id="UPA00664"/>
<dbReference type="GO" id="GO:0005886">
    <property type="term" value="C:plasma membrane"/>
    <property type="evidence" value="ECO:0007669"/>
    <property type="project" value="UniProtKB-SubCell"/>
</dbReference>
<evidence type="ECO:0000256" key="5">
    <source>
        <dbReference type="ARBA" id="ARBA00022989"/>
    </source>
</evidence>